<accession>A0ABT5FJU8</accession>
<dbReference type="EMBL" id="JAQOMS010000002">
    <property type="protein sequence ID" value="MDC2891479.1"/>
    <property type="molecule type" value="Genomic_DNA"/>
</dbReference>
<organism evidence="1 2">
    <name type="scientific">Psychrosphaera algicola</name>
    <dbReference type="NCBI Taxonomy" id="3023714"/>
    <lineage>
        <taxon>Bacteria</taxon>
        <taxon>Pseudomonadati</taxon>
        <taxon>Pseudomonadota</taxon>
        <taxon>Gammaproteobacteria</taxon>
        <taxon>Alteromonadales</taxon>
        <taxon>Pseudoalteromonadaceae</taxon>
        <taxon>Psychrosphaera</taxon>
    </lineage>
</organism>
<evidence type="ECO:0000313" key="1">
    <source>
        <dbReference type="EMBL" id="MDC2891479.1"/>
    </source>
</evidence>
<sequence length="59" mass="6383">MNDQVINDILIIHTQSALNALAGKEALDLSLIFGAFDQRVSVLFLGLGVTQCLIEQTPN</sequence>
<gene>
    <name evidence="1" type="ORF">PN838_25600</name>
</gene>
<dbReference type="SUPFAM" id="SSF75169">
    <property type="entry name" value="DsrEFH-like"/>
    <property type="match status" value="1"/>
</dbReference>
<dbReference type="InterPro" id="IPR027396">
    <property type="entry name" value="DsrEFH-like"/>
</dbReference>
<protein>
    <submittedName>
        <fullName evidence="1">Uncharacterized protein</fullName>
    </submittedName>
</protein>
<reference evidence="1 2" key="1">
    <citation type="submission" date="2023-01" db="EMBL/GenBank/DDBJ databases">
        <title>Psychrosphaera sp. nov., isolated from marine algae.</title>
        <authorList>
            <person name="Bayburt H."/>
            <person name="Choi B.J."/>
            <person name="Kim J.M."/>
            <person name="Choi D.G."/>
            <person name="Jeon C.O."/>
        </authorList>
    </citation>
    <scope>NUCLEOTIDE SEQUENCE [LARGE SCALE GENOMIC DNA]</scope>
    <source>
        <strain evidence="1 2">G1-22</strain>
    </source>
</reference>
<dbReference type="Gene3D" id="3.40.1260.10">
    <property type="entry name" value="DsrEFH-like"/>
    <property type="match status" value="1"/>
</dbReference>
<dbReference type="RefSeq" id="WP_272182446.1">
    <property type="nucleotide sequence ID" value="NZ_JAQOMS010000002.1"/>
</dbReference>
<name>A0ABT5FJU8_9GAMM</name>
<keyword evidence="2" id="KW-1185">Reference proteome</keyword>
<proteinExistence type="predicted"/>
<evidence type="ECO:0000313" key="2">
    <source>
        <dbReference type="Proteomes" id="UP001528411"/>
    </source>
</evidence>
<dbReference type="Proteomes" id="UP001528411">
    <property type="component" value="Unassembled WGS sequence"/>
</dbReference>
<comment type="caution">
    <text evidence="1">The sequence shown here is derived from an EMBL/GenBank/DDBJ whole genome shotgun (WGS) entry which is preliminary data.</text>
</comment>